<evidence type="ECO:0000259" key="1">
    <source>
        <dbReference type="PROSITE" id="PS50987"/>
    </source>
</evidence>
<dbReference type="OrthoDB" id="9815653at2"/>
<comment type="caution">
    <text evidence="2">The sequence shown here is derived from an EMBL/GenBank/DDBJ whole genome shotgun (WGS) entry which is preliminary data.</text>
</comment>
<dbReference type="EMBL" id="QQNH01000008">
    <property type="protein sequence ID" value="RDE09087.1"/>
    <property type="molecule type" value="Genomic_DNA"/>
</dbReference>
<dbReference type="PRINTS" id="PR00778">
    <property type="entry name" value="HTHARSR"/>
</dbReference>
<sequence length="101" mass="11643">MSSSDDSDRIFKALADSRRRAMLDALKDEPKTTGQLVALFPDIDRCTVMQHMRVLERAGLIIARKQGRERWNHLNALPIKQIHDRWIGDYARNAVSLMARL</sequence>
<dbReference type="RefSeq" id="WP_114645616.1">
    <property type="nucleotide sequence ID" value="NZ_QQNH01000008.1"/>
</dbReference>
<dbReference type="CDD" id="cd00090">
    <property type="entry name" value="HTH_ARSR"/>
    <property type="match status" value="1"/>
</dbReference>
<dbReference type="InterPro" id="IPR001845">
    <property type="entry name" value="HTH_ArsR_DNA-bd_dom"/>
</dbReference>
<dbReference type="Pfam" id="PF12840">
    <property type="entry name" value="HTH_20"/>
    <property type="match status" value="1"/>
</dbReference>
<organism evidence="2 3">
    <name type="scientific">Pelagibacterium lacus</name>
    <dbReference type="NCBI Taxonomy" id="2282655"/>
    <lineage>
        <taxon>Bacteria</taxon>
        <taxon>Pseudomonadati</taxon>
        <taxon>Pseudomonadota</taxon>
        <taxon>Alphaproteobacteria</taxon>
        <taxon>Hyphomicrobiales</taxon>
        <taxon>Devosiaceae</taxon>
        <taxon>Pelagibacterium</taxon>
    </lineage>
</organism>
<gene>
    <name evidence="2" type="ORF">DVH29_07800</name>
</gene>
<dbReference type="PROSITE" id="PS50987">
    <property type="entry name" value="HTH_ARSR_2"/>
    <property type="match status" value="1"/>
</dbReference>
<dbReference type="InterPro" id="IPR036388">
    <property type="entry name" value="WH-like_DNA-bd_sf"/>
</dbReference>
<dbReference type="Proteomes" id="UP000253759">
    <property type="component" value="Unassembled WGS sequence"/>
</dbReference>
<name>A0A369W500_9HYPH</name>
<dbReference type="SMART" id="SM00418">
    <property type="entry name" value="HTH_ARSR"/>
    <property type="match status" value="1"/>
</dbReference>
<accession>A0A369W500</accession>
<dbReference type="SUPFAM" id="SSF46785">
    <property type="entry name" value="Winged helix' DNA-binding domain"/>
    <property type="match status" value="1"/>
</dbReference>
<reference evidence="3" key="1">
    <citation type="submission" date="2018-07" db="EMBL/GenBank/DDBJ databases">
        <authorList>
            <person name="Liu B.-T."/>
            <person name="Du Z."/>
        </authorList>
    </citation>
    <scope>NUCLEOTIDE SEQUENCE [LARGE SCALE GENOMIC DNA]</scope>
    <source>
        <strain evidence="3">XYN52</strain>
    </source>
</reference>
<dbReference type="InterPro" id="IPR036390">
    <property type="entry name" value="WH_DNA-bd_sf"/>
</dbReference>
<proteinExistence type="predicted"/>
<protein>
    <submittedName>
        <fullName evidence="2">Transcriptional regulator</fullName>
    </submittedName>
</protein>
<feature type="domain" description="HTH arsR-type" evidence="1">
    <location>
        <begin position="1"/>
        <end position="94"/>
    </location>
</feature>
<dbReference type="AlphaFoldDB" id="A0A369W500"/>
<dbReference type="Gene3D" id="1.10.10.10">
    <property type="entry name" value="Winged helix-like DNA-binding domain superfamily/Winged helix DNA-binding domain"/>
    <property type="match status" value="1"/>
</dbReference>
<dbReference type="PANTHER" id="PTHR38600:SF1">
    <property type="entry name" value="TRANSCRIPTIONAL REGULATORY PROTEIN"/>
    <property type="match status" value="1"/>
</dbReference>
<evidence type="ECO:0000313" key="3">
    <source>
        <dbReference type="Proteomes" id="UP000253759"/>
    </source>
</evidence>
<dbReference type="InterPro" id="IPR011991">
    <property type="entry name" value="ArsR-like_HTH"/>
</dbReference>
<dbReference type="PANTHER" id="PTHR38600">
    <property type="entry name" value="TRANSCRIPTIONAL REGULATORY PROTEIN"/>
    <property type="match status" value="1"/>
</dbReference>
<dbReference type="GO" id="GO:0003700">
    <property type="term" value="F:DNA-binding transcription factor activity"/>
    <property type="evidence" value="ECO:0007669"/>
    <property type="project" value="InterPro"/>
</dbReference>
<keyword evidence="3" id="KW-1185">Reference proteome</keyword>
<evidence type="ECO:0000313" key="2">
    <source>
        <dbReference type="EMBL" id="RDE09087.1"/>
    </source>
</evidence>